<evidence type="ECO:0000256" key="1">
    <source>
        <dbReference type="SAM" id="SignalP"/>
    </source>
</evidence>
<evidence type="ECO:0000313" key="2">
    <source>
        <dbReference type="EMBL" id="WZK89809.1"/>
    </source>
</evidence>
<dbReference type="RefSeq" id="WP_406648261.1">
    <property type="nucleotide sequence ID" value="NZ_CP123584.1"/>
</dbReference>
<name>A0ABZ2XUM5_9RHOB</name>
<dbReference type="InterPro" id="IPR006311">
    <property type="entry name" value="TAT_signal"/>
</dbReference>
<feature type="signal peptide" evidence="1">
    <location>
        <begin position="1"/>
        <end position="23"/>
    </location>
</feature>
<dbReference type="EMBL" id="CP123584">
    <property type="protein sequence ID" value="WZK89809.1"/>
    <property type="molecule type" value="Genomic_DNA"/>
</dbReference>
<keyword evidence="1" id="KW-0732">Signal</keyword>
<gene>
    <name evidence="2" type="ORF">QEZ52_04475</name>
</gene>
<sequence length="364" mass="38581">MTSRRAFMIGMMATGLCPVPSWAEAGNPNYLAAARRPDGGFELAGLDAAGNRVFRVRLPDRGHAAAAHPVRPEAVAFARRPGTFAIVLDCRTGREIARLETPGGRHFYGHGSFSTDGRVLFTTENDFEAGQGVISLWDVTKGYGRIGEYPSAGVGPHDICVMSEGDVMVVANGGIETHPDMGRAKLNLPLMRPNLTYLSLDGVVLDQLELAPALHRNSIRHLAVRADGLVGFALQWQGEGGESPPVLAVHHRLGGLALRLFEAPMPEQRRTKGYAGSIAFSEGGDLVGFTSPRGGVLHVFNVTSGALAGAHRIHDVCGLSSAPNGFRYTSGTGDIGRAGAGAKTLTVVATHDCQWDNHLVPVPV</sequence>
<proteinExistence type="predicted"/>
<accession>A0ABZ2XUM5</accession>
<feature type="chain" id="PRO_5046096103" evidence="1">
    <location>
        <begin position="24"/>
        <end position="364"/>
    </location>
</feature>
<dbReference type="Proteomes" id="UP001623232">
    <property type="component" value="Chromosome"/>
</dbReference>
<keyword evidence="3" id="KW-1185">Reference proteome</keyword>
<dbReference type="SUPFAM" id="SSF50969">
    <property type="entry name" value="YVTN repeat-like/Quinoprotein amine dehydrogenase"/>
    <property type="match status" value="1"/>
</dbReference>
<dbReference type="PIRSF" id="PIRSF028101">
    <property type="entry name" value="UCP028101"/>
    <property type="match status" value="1"/>
</dbReference>
<evidence type="ECO:0000313" key="3">
    <source>
        <dbReference type="Proteomes" id="UP001623232"/>
    </source>
</evidence>
<organism evidence="2 3">
    <name type="scientific">Aliisedimentitalea scapharcae</name>
    <dbReference type="NCBI Taxonomy" id="1524259"/>
    <lineage>
        <taxon>Bacteria</taxon>
        <taxon>Pseudomonadati</taxon>
        <taxon>Pseudomonadota</taxon>
        <taxon>Alphaproteobacteria</taxon>
        <taxon>Rhodobacterales</taxon>
        <taxon>Roseobacteraceae</taxon>
        <taxon>Aliisedimentitalea</taxon>
    </lineage>
</organism>
<reference evidence="2 3" key="1">
    <citation type="submission" date="2023-04" db="EMBL/GenBank/DDBJ databases">
        <title>Complete genome sequence of Alisedimentitalea scapharcae.</title>
        <authorList>
            <person name="Rong J.-C."/>
            <person name="Yi M.-L."/>
            <person name="Zhao Q."/>
        </authorList>
    </citation>
    <scope>NUCLEOTIDE SEQUENCE [LARGE SCALE GENOMIC DNA]</scope>
    <source>
        <strain evidence="2 3">KCTC 42119</strain>
    </source>
</reference>
<dbReference type="InterPro" id="IPR011044">
    <property type="entry name" value="Quino_amine_DH_bsu"/>
</dbReference>
<protein>
    <submittedName>
        <fullName evidence="2">DUF1513 domain-containing protein</fullName>
    </submittedName>
</protein>
<dbReference type="PROSITE" id="PS51318">
    <property type="entry name" value="TAT"/>
    <property type="match status" value="1"/>
</dbReference>
<dbReference type="InterPro" id="IPR008311">
    <property type="entry name" value="UCP028101"/>
</dbReference>
<dbReference type="Pfam" id="PF07433">
    <property type="entry name" value="DUF1513"/>
    <property type="match status" value="1"/>
</dbReference>